<dbReference type="InterPro" id="IPR009040">
    <property type="entry name" value="Ferritin-like_diiron"/>
</dbReference>
<evidence type="ECO:0000313" key="5">
    <source>
        <dbReference type="Proteomes" id="UP000186308"/>
    </source>
</evidence>
<evidence type="ECO:0000313" key="4">
    <source>
        <dbReference type="EMBL" id="SIQ26352.1"/>
    </source>
</evidence>
<dbReference type="Gene3D" id="1.20.1260.10">
    <property type="match status" value="1"/>
</dbReference>
<dbReference type="Pfam" id="PF00210">
    <property type="entry name" value="Ferritin"/>
    <property type="match status" value="1"/>
</dbReference>
<name>A0A8G2CID4_ACIRU</name>
<dbReference type="EMBL" id="FTNE01000003">
    <property type="protein sequence ID" value="SIQ26352.1"/>
    <property type="molecule type" value="Genomic_DNA"/>
</dbReference>
<dbReference type="InterPro" id="IPR008331">
    <property type="entry name" value="Ferritin_DPS_dom"/>
</dbReference>
<dbReference type="GO" id="GO:0006879">
    <property type="term" value="P:intracellular iron ion homeostasis"/>
    <property type="evidence" value="ECO:0007669"/>
    <property type="project" value="UniProtKB-KW"/>
</dbReference>
<organism evidence="4 5">
    <name type="scientific">Acidiphilium rubrum</name>
    <dbReference type="NCBI Taxonomy" id="526"/>
    <lineage>
        <taxon>Bacteria</taxon>
        <taxon>Pseudomonadati</taxon>
        <taxon>Pseudomonadota</taxon>
        <taxon>Alphaproteobacteria</taxon>
        <taxon>Acetobacterales</taxon>
        <taxon>Acidocellaceae</taxon>
        <taxon>Acidiphilium</taxon>
    </lineage>
</organism>
<dbReference type="RefSeq" id="WP_029311531.1">
    <property type="nucleotide sequence ID" value="NZ_FTNE01000003.1"/>
</dbReference>
<protein>
    <submittedName>
        <fullName evidence="4">Bacterioferritin</fullName>
    </submittedName>
</protein>
<dbReference type="GO" id="GO:0004322">
    <property type="term" value="F:ferroxidase activity"/>
    <property type="evidence" value="ECO:0007669"/>
    <property type="project" value="TreeGrafter"/>
</dbReference>
<accession>A0A8G2CID4</accession>
<dbReference type="AlphaFoldDB" id="A0A8G2CID4"/>
<keyword evidence="2" id="KW-0408">Iron</keyword>
<dbReference type="GO" id="GO:0008199">
    <property type="term" value="F:ferric iron binding"/>
    <property type="evidence" value="ECO:0007669"/>
    <property type="project" value="InterPro"/>
</dbReference>
<dbReference type="OrthoDB" id="9800505at2"/>
<dbReference type="SUPFAM" id="SSF47240">
    <property type="entry name" value="Ferritin-like"/>
    <property type="match status" value="1"/>
</dbReference>
<sequence length="175" mass="19544">MADALVSTDNLFLRDVAALRSSAQGFLAARPRAPQAAATIALLQTALTIEIVCVWRYTMMSVSARGLREERVGFEFQEQANDERKHTRMVAERIEQLGGVPDFQPKGLMSGLAMDYNADFDGMIAQNLKAEQSVVEYYTDLINHFQDSDPQTTAMLEIILQDEEDHATDMQDLLA</sequence>
<dbReference type="GO" id="GO:0005829">
    <property type="term" value="C:cytosol"/>
    <property type="evidence" value="ECO:0007669"/>
    <property type="project" value="TreeGrafter"/>
</dbReference>
<proteinExistence type="predicted"/>
<dbReference type="PANTHER" id="PTHR30295:SF1">
    <property type="entry name" value="DNA PROTECTION DURING STARVATION PROTEIN"/>
    <property type="match status" value="1"/>
</dbReference>
<dbReference type="PANTHER" id="PTHR30295">
    <property type="entry name" value="BACTERIOFERRITIN"/>
    <property type="match status" value="1"/>
</dbReference>
<gene>
    <name evidence="4" type="ORF">SAMN05421828_1033</name>
</gene>
<keyword evidence="5" id="KW-1185">Reference proteome</keyword>
<reference evidence="4 5" key="1">
    <citation type="submission" date="2017-01" db="EMBL/GenBank/DDBJ databases">
        <authorList>
            <person name="Varghese N."/>
            <person name="Submissions S."/>
        </authorList>
    </citation>
    <scope>NUCLEOTIDE SEQUENCE [LARGE SCALE GENOMIC DNA]</scope>
    <source>
        <strain evidence="4 5">ATCC 35905</strain>
    </source>
</reference>
<keyword evidence="1" id="KW-0409">Iron storage</keyword>
<dbReference type="InterPro" id="IPR012347">
    <property type="entry name" value="Ferritin-like"/>
</dbReference>
<comment type="caution">
    <text evidence="4">The sequence shown here is derived from an EMBL/GenBank/DDBJ whole genome shotgun (WGS) entry which is preliminary data.</text>
</comment>
<dbReference type="InterPro" id="IPR009078">
    <property type="entry name" value="Ferritin-like_SF"/>
</dbReference>
<evidence type="ECO:0000256" key="1">
    <source>
        <dbReference type="ARBA" id="ARBA00022434"/>
    </source>
</evidence>
<dbReference type="PROSITE" id="PS50905">
    <property type="entry name" value="FERRITIN_LIKE"/>
    <property type="match status" value="1"/>
</dbReference>
<feature type="domain" description="Ferritin-like diiron" evidence="3">
    <location>
        <begin position="33"/>
        <end position="175"/>
    </location>
</feature>
<dbReference type="Proteomes" id="UP000186308">
    <property type="component" value="Unassembled WGS sequence"/>
</dbReference>
<dbReference type="GO" id="GO:0020037">
    <property type="term" value="F:heme binding"/>
    <property type="evidence" value="ECO:0007669"/>
    <property type="project" value="TreeGrafter"/>
</dbReference>
<evidence type="ECO:0000256" key="2">
    <source>
        <dbReference type="ARBA" id="ARBA00023004"/>
    </source>
</evidence>
<evidence type="ECO:0000259" key="3">
    <source>
        <dbReference type="PROSITE" id="PS50905"/>
    </source>
</evidence>